<dbReference type="EMBL" id="UFVR01000004">
    <property type="protein sequence ID" value="SUX44519.1"/>
    <property type="molecule type" value="Genomic_DNA"/>
</dbReference>
<protein>
    <submittedName>
        <fullName evidence="1">Uncharacterized protein</fullName>
    </submittedName>
</protein>
<evidence type="ECO:0000313" key="1">
    <source>
        <dbReference type="EMBL" id="SUX44519.1"/>
    </source>
</evidence>
<dbReference type="Proteomes" id="UP000254282">
    <property type="component" value="Unassembled WGS sequence"/>
</dbReference>
<reference evidence="1 2" key="1">
    <citation type="submission" date="2018-06" db="EMBL/GenBank/DDBJ databases">
        <authorList>
            <consortium name="Pathogen Informatics"/>
            <person name="Doyle S."/>
        </authorList>
    </citation>
    <scope>NUCLEOTIDE SEQUENCE [LARGE SCALE GENOMIC DNA]</scope>
    <source>
        <strain evidence="1 2">NCTC13532</strain>
    </source>
</reference>
<proteinExistence type="predicted"/>
<gene>
    <name evidence="1" type="ORF">NCTC13532_00847</name>
</gene>
<organism evidence="1 2">
    <name type="scientific">Chryseobacterium indoltheticum</name>
    <dbReference type="NCBI Taxonomy" id="254"/>
    <lineage>
        <taxon>Bacteria</taxon>
        <taxon>Pseudomonadati</taxon>
        <taxon>Bacteroidota</taxon>
        <taxon>Flavobacteriia</taxon>
        <taxon>Flavobacteriales</taxon>
        <taxon>Weeksellaceae</taxon>
        <taxon>Chryseobacterium group</taxon>
        <taxon>Chryseobacterium</taxon>
    </lineage>
</organism>
<name>A0A381FDB3_9FLAO</name>
<dbReference type="RefSeq" id="WP_115619357.1">
    <property type="nucleotide sequence ID" value="NZ_UFVR01000004.1"/>
</dbReference>
<accession>A0A381FDB3</accession>
<evidence type="ECO:0000313" key="2">
    <source>
        <dbReference type="Proteomes" id="UP000254282"/>
    </source>
</evidence>
<dbReference type="AlphaFoldDB" id="A0A381FDB3"/>
<sequence length="177" mass="20793">MKKSKISLETSFWAGQEVENPFEFLEVFFEYANLDYYKETLNHFLLHTNKLEAYEAGTPGQTFIIYTAFRSFLKACFSLKTKDKKLKVRKAPEKWSILGQASLTSEEYQNPFLVFQKAFDEKTPDEFDFFLCEITHLSLSPFAEEFEYDFITPFIHLTKMLDAAKIISERGIKKNKE</sequence>